<dbReference type="Gene3D" id="2.60.260.20">
    <property type="entry name" value="Urease metallochaperone UreE, N-terminal domain"/>
    <property type="match status" value="2"/>
</dbReference>
<dbReference type="Gene3D" id="1.10.287.110">
    <property type="entry name" value="DnaJ domain"/>
    <property type="match status" value="1"/>
</dbReference>
<protein>
    <submittedName>
        <fullName evidence="10">Uncharacterized protein</fullName>
    </submittedName>
</protein>
<feature type="compositionally biased region" description="Low complexity" evidence="7">
    <location>
        <begin position="409"/>
        <end position="424"/>
    </location>
</feature>
<dbReference type="Proteomes" id="UP000697297">
    <property type="component" value="Unassembled WGS sequence"/>
</dbReference>
<reference evidence="10 12" key="1">
    <citation type="journal article" date="2021" name="G3 (Bethesda)">
        <title>Genomic diversity, chromosomal rearrangements, and interspecies hybridization in the ogataea polymorpha species complex.</title>
        <authorList>
            <person name="Hanson S.J."/>
            <person name="Cinneide E.O."/>
            <person name="Salzberg L.I."/>
            <person name="Wolfe K.H."/>
            <person name="McGowan J."/>
            <person name="Fitzpatrick D.A."/>
            <person name="Matlin K."/>
        </authorList>
    </citation>
    <scope>NUCLEOTIDE SEQUENCE</scope>
    <source>
        <strain evidence="11">81-436-3</strain>
        <strain evidence="10">83-405-1</strain>
    </source>
</reference>
<dbReference type="Pfam" id="PF01556">
    <property type="entry name" value="DnaJ_C"/>
    <property type="match status" value="1"/>
</dbReference>
<name>A0AAN6I0X7_9ASCO</name>
<dbReference type="PRINTS" id="PR00625">
    <property type="entry name" value="JDOMAIN"/>
</dbReference>
<feature type="zinc finger region" description="CR-type" evidence="6">
    <location>
        <begin position="153"/>
        <end position="234"/>
    </location>
</feature>
<feature type="domain" description="J" evidence="8">
    <location>
        <begin position="6"/>
        <end position="78"/>
    </location>
</feature>
<dbReference type="SUPFAM" id="SSF57938">
    <property type="entry name" value="DnaJ/Hsp40 cysteine-rich domain"/>
    <property type="match status" value="1"/>
</dbReference>
<feature type="region of interest" description="Disordered" evidence="7">
    <location>
        <begin position="386"/>
        <end position="442"/>
    </location>
</feature>
<evidence type="ECO:0000256" key="4">
    <source>
        <dbReference type="ARBA" id="ARBA00022833"/>
    </source>
</evidence>
<dbReference type="Pfam" id="PF00226">
    <property type="entry name" value="DnaJ"/>
    <property type="match status" value="1"/>
</dbReference>
<dbReference type="CDD" id="cd10719">
    <property type="entry name" value="DnaJ_zf"/>
    <property type="match status" value="1"/>
</dbReference>
<sequence>MVKETKLYDLLNVSPDASFAQLKKAYRTAALKFHPDKIGSSGESEEKKKEATRVFQEITTAYEILSDEKKRQTYDAYGEAGLKGVPDSSLSARFQQAESFVDQLFRSSSASDLDALFDSLAGGRPVGNSQRRMRKGRDILHTTYCTLADFYHGRTMKLSLTKKIKCPECAGRGGTQLVQCSACLGTGTIVNETRMGIVYQRVQTTCHQCNGSGMYIPEEYTCGTCHGNRLIDKKVILDVEIPKGVKPGYQVVFEHEADEGINIIPGDVVITLQEDKRRPTKNFQRRGNNLITSVTLSLAKALCGGLLKIEHLNKKIMKIYINRGDLANPNTIKVAKGYGMPIYTETDFGETRYGDLIIKFNIEFPKMNELSEVQYNMLNKALDPNYRPKNVSSSSSSEDVSVEDFSPLSGSTRTGSTTRSATASITGLKDPAEAAEEDSDESDIVYLTDFPGFEAQSREWDAEQQSKRFKSG</sequence>
<dbReference type="InterPro" id="IPR044713">
    <property type="entry name" value="DNJA1/2-like"/>
</dbReference>
<dbReference type="InterPro" id="IPR002939">
    <property type="entry name" value="DnaJ_C"/>
</dbReference>
<evidence type="ECO:0000256" key="7">
    <source>
        <dbReference type="SAM" id="MobiDB-lite"/>
    </source>
</evidence>
<dbReference type="PROSITE" id="PS51188">
    <property type="entry name" value="ZF_CR"/>
    <property type="match status" value="1"/>
</dbReference>
<evidence type="ECO:0000313" key="12">
    <source>
        <dbReference type="Proteomes" id="UP000697297"/>
    </source>
</evidence>
<dbReference type="CDD" id="cd06257">
    <property type="entry name" value="DnaJ"/>
    <property type="match status" value="1"/>
</dbReference>
<dbReference type="AlphaFoldDB" id="A0AAN6I0X7"/>
<keyword evidence="12" id="KW-1185">Reference proteome</keyword>
<dbReference type="PROSITE" id="PS50076">
    <property type="entry name" value="DNAJ_2"/>
    <property type="match status" value="1"/>
</dbReference>
<dbReference type="GO" id="GO:0008270">
    <property type="term" value="F:zinc ion binding"/>
    <property type="evidence" value="ECO:0007669"/>
    <property type="project" value="UniProtKB-KW"/>
</dbReference>
<dbReference type="SMART" id="SM00271">
    <property type="entry name" value="DnaJ"/>
    <property type="match status" value="1"/>
</dbReference>
<evidence type="ECO:0000256" key="2">
    <source>
        <dbReference type="ARBA" id="ARBA00022737"/>
    </source>
</evidence>
<dbReference type="GO" id="GO:0030544">
    <property type="term" value="F:Hsp70 protein binding"/>
    <property type="evidence" value="ECO:0007669"/>
    <property type="project" value="InterPro"/>
</dbReference>
<evidence type="ECO:0000313" key="13">
    <source>
        <dbReference type="Proteomes" id="UP000738402"/>
    </source>
</evidence>
<dbReference type="InterPro" id="IPR001623">
    <property type="entry name" value="DnaJ_domain"/>
</dbReference>
<gene>
    <name evidence="10" type="ORF">KL933_002958</name>
    <name evidence="11" type="ORF">KL946_003378</name>
</gene>
<feature type="compositionally biased region" description="Acidic residues" evidence="7">
    <location>
        <begin position="433"/>
        <end position="442"/>
    </location>
</feature>
<evidence type="ECO:0000256" key="5">
    <source>
        <dbReference type="ARBA" id="ARBA00023186"/>
    </source>
</evidence>
<proteinExistence type="predicted"/>
<dbReference type="SUPFAM" id="SSF49493">
    <property type="entry name" value="HSP40/DnaJ peptide-binding domain"/>
    <property type="match status" value="2"/>
</dbReference>
<dbReference type="PROSITE" id="PS00636">
    <property type="entry name" value="DNAJ_1"/>
    <property type="match status" value="1"/>
</dbReference>
<dbReference type="CDD" id="cd10747">
    <property type="entry name" value="DnaJ_C"/>
    <property type="match status" value="1"/>
</dbReference>
<dbReference type="InterPro" id="IPR036869">
    <property type="entry name" value="J_dom_sf"/>
</dbReference>
<comment type="caution">
    <text evidence="10">The sequence shown here is derived from an EMBL/GenBank/DDBJ whole genome shotgun (WGS) entry which is preliminary data.</text>
</comment>
<dbReference type="GO" id="GO:0006457">
    <property type="term" value="P:protein folding"/>
    <property type="evidence" value="ECO:0007669"/>
    <property type="project" value="InterPro"/>
</dbReference>
<evidence type="ECO:0000256" key="6">
    <source>
        <dbReference type="PROSITE-ProRule" id="PRU00546"/>
    </source>
</evidence>
<keyword evidence="2" id="KW-0677">Repeat</keyword>
<organism evidence="10 13">
    <name type="scientific">Ogataea haglerorum</name>
    <dbReference type="NCBI Taxonomy" id="1937702"/>
    <lineage>
        <taxon>Eukaryota</taxon>
        <taxon>Fungi</taxon>
        <taxon>Dikarya</taxon>
        <taxon>Ascomycota</taxon>
        <taxon>Saccharomycotina</taxon>
        <taxon>Pichiomycetes</taxon>
        <taxon>Pichiales</taxon>
        <taxon>Pichiaceae</taxon>
        <taxon>Ogataea</taxon>
    </lineage>
</organism>
<dbReference type="EMBL" id="JAHLUN010000009">
    <property type="protein sequence ID" value="KAG7763938.1"/>
    <property type="molecule type" value="Genomic_DNA"/>
</dbReference>
<dbReference type="InterPro" id="IPR008971">
    <property type="entry name" value="HSP40/DnaJ_pept-bd"/>
</dbReference>
<dbReference type="GO" id="GO:0051082">
    <property type="term" value="F:unfolded protein binding"/>
    <property type="evidence" value="ECO:0007669"/>
    <property type="project" value="InterPro"/>
</dbReference>
<dbReference type="PANTHER" id="PTHR43888">
    <property type="entry name" value="DNAJ-LIKE-2, ISOFORM A-RELATED"/>
    <property type="match status" value="1"/>
</dbReference>
<evidence type="ECO:0000256" key="3">
    <source>
        <dbReference type="ARBA" id="ARBA00022771"/>
    </source>
</evidence>
<dbReference type="SUPFAM" id="SSF46565">
    <property type="entry name" value="Chaperone J-domain"/>
    <property type="match status" value="1"/>
</dbReference>
<dbReference type="InterPro" id="IPR018253">
    <property type="entry name" value="DnaJ_domain_CS"/>
</dbReference>
<keyword evidence="1 6" id="KW-0479">Metal-binding</keyword>
<evidence type="ECO:0000313" key="11">
    <source>
        <dbReference type="EMBL" id="KAG7763938.1"/>
    </source>
</evidence>
<accession>A0AAN6I0X7</accession>
<evidence type="ECO:0000313" key="10">
    <source>
        <dbReference type="EMBL" id="KAG7727249.1"/>
    </source>
</evidence>
<dbReference type="Gene3D" id="2.10.230.10">
    <property type="entry name" value="Heat shock protein DnaJ, cysteine-rich domain"/>
    <property type="match status" value="1"/>
</dbReference>
<dbReference type="EMBL" id="JAHLUH010000007">
    <property type="protein sequence ID" value="KAG7727249.1"/>
    <property type="molecule type" value="Genomic_DNA"/>
</dbReference>
<dbReference type="InterPro" id="IPR001305">
    <property type="entry name" value="HSP_DnaJ_Cys-rich_dom"/>
</dbReference>
<keyword evidence="4 6" id="KW-0862">Zinc</keyword>
<evidence type="ECO:0000259" key="8">
    <source>
        <dbReference type="PROSITE" id="PS50076"/>
    </source>
</evidence>
<evidence type="ECO:0000256" key="1">
    <source>
        <dbReference type="ARBA" id="ARBA00022723"/>
    </source>
</evidence>
<dbReference type="InterPro" id="IPR036410">
    <property type="entry name" value="HSP_DnaJ_Cys-rich_dom_sf"/>
</dbReference>
<keyword evidence="5" id="KW-0143">Chaperone</keyword>
<keyword evidence="3 6" id="KW-0863">Zinc-finger</keyword>
<dbReference type="Pfam" id="PF00684">
    <property type="entry name" value="DnaJ_CXXCXGXG"/>
    <property type="match status" value="1"/>
</dbReference>
<dbReference type="Proteomes" id="UP000738402">
    <property type="component" value="Unassembled WGS sequence"/>
</dbReference>
<feature type="domain" description="CR-type" evidence="9">
    <location>
        <begin position="153"/>
        <end position="234"/>
    </location>
</feature>
<dbReference type="FunFam" id="2.60.260.20:FF:000003">
    <property type="entry name" value="DnaJ subfamily A member 2"/>
    <property type="match status" value="1"/>
</dbReference>
<dbReference type="FunFam" id="2.10.230.10:FF:000001">
    <property type="entry name" value="DnaJ subfamily A member 2"/>
    <property type="match status" value="1"/>
</dbReference>
<evidence type="ECO:0000259" key="9">
    <source>
        <dbReference type="PROSITE" id="PS51188"/>
    </source>
</evidence>